<accession>A0ABR2ZB45</accession>
<reference evidence="1 2" key="1">
    <citation type="submission" date="2024-05" db="EMBL/GenBank/DDBJ databases">
        <title>A draft genome resource for the thread blight pathogen Marasmius tenuissimus strain MS-2.</title>
        <authorList>
            <person name="Yulfo-Soto G.E."/>
            <person name="Baruah I.K."/>
            <person name="Amoako-Attah I."/>
            <person name="Bukari Y."/>
            <person name="Meinhardt L.W."/>
            <person name="Bailey B.A."/>
            <person name="Cohen S.P."/>
        </authorList>
    </citation>
    <scope>NUCLEOTIDE SEQUENCE [LARGE SCALE GENOMIC DNA]</scope>
    <source>
        <strain evidence="1 2">MS-2</strain>
    </source>
</reference>
<dbReference type="Proteomes" id="UP001437256">
    <property type="component" value="Unassembled WGS sequence"/>
</dbReference>
<gene>
    <name evidence="1" type="ORF">AAF712_014782</name>
</gene>
<name>A0ABR2ZB45_9AGAR</name>
<keyword evidence="2" id="KW-1185">Reference proteome</keyword>
<protein>
    <submittedName>
        <fullName evidence="1">Uncharacterized protein</fullName>
    </submittedName>
</protein>
<evidence type="ECO:0000313" key="1">
    <source>
        <dbReference type="EMBL" id="KAL0058523.1"/>
    </source>
</evidence>
<feature type="non-terminal residue" evidence="1">
    <location>
        <position position="1"/>
    </location>
</feature>
<evidence type="ECO:0000313" key="2">
    <source>
        <dbReference type="Proteomes" id="UP001437256"/>
    </source>
</evidence>
<sequence>LSDLGGLNPFEPDTAFIAVSHLVSLPGLLRVELSVGTFIDLVTTFPGVDRSFSPTLTELRIKAISSEAVDRTLSSTKRVARLIRNALLPCSPELLYFHLRTNLSVMIPDEPLVFPKLLEYIGPHDFLRGLRFASCLKILWVPADFQTRSIPWMLTRSFIDDRSSLDLTSLSVLRWSKSDTRLEDLFSMFPNLKQLALELPGPVPKAKLLQLCDPLTKALSLTAITVLSSSKKDRVSRKEQEEVVAAWMHACPSLTSIRFDRHLKYCRDPLSSEWDTLFRDPEEVSIPVTVHRTM</sequence>
<organism evidence="1 2">
    <name type="scientific">Marasmius tenuissimus</name>
    <dbReference type="NCBI Taxonomy" id="585030"/>
    <lineage>
        <taxon>Eukaryota</taxon>
        <taxon>Fungi</taxon>
        <taxon>Dikarya</taxon>
        <taxon>Basidiomycota</taxon>
        <taxon>Agaricomycotina</taxon>
        <taxon>Agaricomycetes</taxon>
        <taxon>Agaricomycetidae</taxon>
        <taxon>Agaricales</taxon>
        <taxon>Marasmiineae</taxon>
        <taxon>Marasmiaceae</taxon>
        <taxon>Marasmius</taxon>
    </lineage>
</organism>
<proteinExistence type="predicted"/>
<dbReference type="EMBL" id="JBBXMP010000303">
    <property type="protein sequence ID" value="KAL0058523.1"/>
    <property type="molecule type" value="Genomic_DNA"/>
</dbReference>
<comment type="caution">
    <text evidence="1">The sequence shown here is derived from an EMBL/GenBank/DDBJ whole genome shotgun (WGS) entry which is preliminary data.</text>
</comment>